<evidence type="ECO:0000313" key="1">
    <source>
        <dbReference type="EMBL" id="SNR60377.1"/>
    </source>
</evidence>
<gene>
    <name evidence="1" type="ORF">SAMN04488009_2765</name>
</gene>
<name>A0ABY1SIZ8_9FLAO</name>
<proteinExistence type="predicted"/>
<dbReference type="RefSeq" id="WP_089261178.1">
    <property type="nucleotide sequence ID" value="NZ_FZNV01000003.1"/>
</dbReference>
<dbReference type="Proteomes" id="UP000198337">
    <property type="component" value="Unassembled WGS sequence"/>
</dbReference>
<organism evidence="1 2">
    <name type="scientific">Maribacter sedimenticola</name>
    <dbReference type="NCBI Taxonomy" id="228956"/>
    <lineage>
        <taxon>Bacteria</taxon>
        <taxon>Pseudomonadati</taxon>
        <taxon>Bacteroidota</taxon>
        <taxon>Flavobacteriia</taxon>
        <taxon>Flavobacteriales</taxon>
        <taxon>Flavobacteriaceae</taxon>
        <taxon>Maribacter</taxon>
    </lineage>
</organism>
<comment type="caution">
    <text evidence="1">The sequence shown here is derived from an EMBL/GenBank/DDBJ whole genome shotgun (WGS) entry which is preliminary data.</text>
</comment>
<evidence type="ECO:0000313" key="2">
    <source>
        <dbReference type="Proteomes" id="UP000198337"/>
    </source>
</evidence>
<protein>
    <submittedName>
        <fullName evidence="1">Uncharacterized protein</fullName>
    </submittedName>
</protein>
<sequence>MEGIIVKYIAQNNQKFHRYNSWNHCYSAFENKNLDTNTLALYLGMYLASWGMYRGSSGLLQKDYLVHEGAVEILKSFSHLRCSGEHEVNKLSIPEIEKLITLLKKHYRSFQFETLKGVTKNISPTDTLISKILLGTLGCVPAFDRFFIEGVIKKEEAFKSLQKNSLEKLFEYADNNEKMKMLQKKYSEYPKMKLVDMYFWQVGFNKNRKDKK</sequence>
<accession>A0ABY1SIZ8</accession>
<reference evidence="1 2" key="1">
    <citation type="submission" date="2017-06" db="EMBL/GenBank/DDBJ databases">
        <authorList>
            <person name="Varghese N."/>
            <person name="Submissions S."/>
        </authorList>
    </citation>
    <scope>NUCLEOTIDE SEQUENCE [LARGE SCALE GENOMIC DNA]</scope>
    <source>
        <strain evidence="1 2">DSM 19840</strain>
    </source>
</reference>
<keyword evidence="2" id="KW-1185">Reference proteome</keyword>
<dbReference type="EMBL" id="FZNV01000003">
    <property type="protein sequence ID" value="SNR60377.1"/>
    <property type="molecule type" value="Genomic_DNA"/>
</dbReference>